<proteinExistence type="predicted"/>
<accession>A0A183UVM4</accession>
<evidence type="ECO:0000313" key="3">
    <source>
        <dbReference type="WBParaSite" id="TCNE_0001254401-mRNA-1"/>
    </source>
</evidence>
<dbReference type="Proteomes" id="UP000050794">
    <property type="component" value="Unassembled WGS sequence"/>
</dbReference>
<dbReference type="Pfam" id="PF03761">
    <property type="entry name" value="DUF316"/>
    <property type="match status" value="1"/>
</dbReference>
<keyword evidence="2" id="KW-1185">Reference proteome</keyword>
<dbReference type="SUPFAM" id="SSF50494">
    <property type="entry name" value="Trypsin-like serine proteases"/>
    <property type="match status" value="1"/>
</dbReference>
<dbReference type="AlphaFoldDB" id="A0A183UVM4"/>
<dbReference type="InterPro" id="IPR043504">
    <property type="entry name" value="Peptidase_S1_PA_chymotrypsin"/>
</dbReference>
<organism evidence="2 3">
    <name type="scientific">Toxocara canis</name>
    <name type="common">Canine roundworm</name>
    <dbReference type="NCBI Taxonomy" id="6265"/>
    <lineage>
        <taxon>Eukaryota</taxon>
        <taxon>Metazoa</taxon>
        <taxon>Ecdysozoa</taxon>
        <taxon>Nematoda</taxon>
        <taxon>Chromadorea</taxon>
        <taxon>Rhabditida</taxon>
        <taxon>Spirurina</taxon>
        <taxon>Ascaridomorpha</taxon>
        <taxon>Ascaridoidea</taxon>
        <taxon>Toxocaridae</taxon>
        <taxon>Toxocara</taxon>
    </lineage>
</organism>
<reference evidence="1 2" key="2">
    <citation type="submission" date="2018-11" db="EMBL/GenBank/DDBJ databases">
        <authorList>
            <consortium name="Pathogen Informatics"/>
        </authorList>
    </citation>
    <scope>NUCLEOTIDE SEQUENCE [LARGE SCALE GENOMIC DNA]</scope>
</reference>
<evidence type="ECO:0000313" key="1">
    <source>
        <dbReference type="EMBL" id="VDM43865.1"/>
    </source>
</evidence>
<dbReference type="InterPro" id="IPR005514">
    <property type="entry name" value="DUF316"/>
</dbReference>
<reference evidence="3" key="1">
    <citation type="submission" date="2016-06" db="UniProtKB">
        <authorList>
            <consortium name="WormBaseParasite"/>
        </authorList>
    </citation>
    <scope>IDENTIFICATION</scope>
</reference>
<evidence type="ECO:0000313" key="2">
    <source>
        <dbReference type="Proteomes" id="UP000050794"/>
    </source>
</evidence>
<name>A0A183UVM4_TOXCA</name>
<dbReference type="EMBL" id="UYWY01021314">
    <property type="protein sequence ID" value="VDM43865.1"/>
    <property type="molecule type" value="Genomic_DNA"/>
</dbReference>
<dbReference type="Gene3D" id="2.40.10.10">
    <property type="entry name" value="Trypsin-like serine proteases"/>
    <property type="match status" value="2"/>
</dbReference>
<sequence>MKSNSDNNTSEAEIPFSDIAILELRKPIDLGDKDLRPICLPNPLKSYPKHFIEFGFGYTIRIMFITVDHKALKLCMWSTTAQGDSGGGLSSVVNGRHTLFGVLSLANKRCNEPPNFEIFTSTTAYHDFICYYTGVCPMGFNRYVDHAYARHPESVISDSSDAEMFVTIATLHDENKNSRMVAIFWIARPVGHSYVVRFFG</sequence>
<dbReference type="WBParaSite" id="TCNE_0001254401-mRNA-1">
    <property type="protein sequence ID" value="TCNE_0001254401-mRNA-1"/>
    <property type="gene ID" value="TCNE_0001254401"/>
</dbReference>
<gene>
    <name evidence="1" type="ORF">TCNE_LOCUS12544</name>
</gene>
<protein>
    <submittedName>
        <fullName evidence="3">Peptidase S1 domain-containing protein</fullName>
    </submittedName>
</protein>
<dbReference type="InterPro" id="IPR009003">
    <property type="entry name" value="Peptidase_S1_PA"/>
</dbReference>